<name>A0A9P0ZEX0_CUSEU</name>
<dbReference type="Proteomes" id="UP001152484">
    <property type="component" value="Unassembled WGS sequence"/>
</dbReference>
<dbReference type="OrthoDB" id="1707487at2759"/>
<keyword evidence="3" id="KW-1185">Reference proteome</keyword>
<protein>
    <recommendedName>
        <fullName evidence="1">Zinc knuckle CX2CX4HX4C domain-containing protein</fullName>
    </recommendedName>
</protein>
<reference evidence="2" key="1">
    <citation type="submission" date="2022-07" db="EMBL/GenBank/DDBJ databases">
        <authorList>
            <person name="Macas J."/>
            <person name="Novak P."/>
            <person name="Neumann P."/>
        </authorList>
    </citation>
    <scope>NUCLEOTIDE SEQUENCE</scope>
</reference>
<evidence type="ECO:0000259" key="1">
    <source>
        <dbReference type="Pfam" id="PF14392"/>
    </source>
</evidence>
<evidence type="ECO:0000313" key="3">
    <source>
        <dbReference type="Proteomes" id="UP001152484"/>
    </source>
</evidence>
<sequence length="171" mass="19393">MIRVAKIVGNKLESFVKLDDHLFEGKWRDYLRIRVFIDVRPPLWKDLKVQKSNGDCLWVNLKYEKLPNFCFTCGLIGYGDKFCPQVLSIPRSSQMKEFGLRLRAGSGFSNKGGGNKWLVVENPNKQRIDINEGVEGSTREREIVTMGSSTDVFACEAPDPVNHEEGVQVAE</sequence>
<dbReference type="PANTHER" id="PTHR31286">
    <property type="entry name" value="GLYCINE-RICH CELL WALL STRUCTURAL PROTEIN 1.8-LIKE"/>
    <property type="match status" value="1"/>
</dbReference>
<comment type="caution">
    <text evidence="2">The sequence shown here is derived from an EMBL/GenBank/DDBJ whole genome shotgun (WGS) entry which is preliminary data.</text>
</comment>
<gene>
    <name evidence="2" type="ORF">CEURO_LOCUS14931</name>
</gene>
<dbReference type="Pfam" id="PF14392">
    <property type="entry name" value="zf-CCHC_4"/>
    <property type="match status" value="1"/>
</dbReference>
<evidence type="ECO:0000313" key="2">
    <source>
        <dbReference type="EMBL" id="CAH9100443.1"/>
    </source>
</evidence>
<dbReference type="InterPro" id="IPR040256">
    <property type="entry name" value="At4g02000-like"/>
</dbReference>
<feature type="domain" description="Zinc knuckle CX2CX4HX4C" evidence="1">
    <location>
        <begin position="37"/>
        <end position="84"/>
    </location>
</feature>
<accession>A0A9P0ZEX0</accession>
<dbReference type="AlphaFoldDB" id="A0A9P0ZEX0"/>
<organism evidence="2 3">
    <name type="scientific">Cuscuta europaea</name>
    <name type="common">European dodder</name>
    <dbReference type="NCBI Taxonomy" id="41803"/>
    <lineage>
        <taxon>Eukaryota</taxon>
        <taxon>Viridiplantae</taxon>
        <taxon>Streptophyta</taxon>
        <taxon>Embryophyta</taxon>
        <taxon>Tracheophyta</taxon>
        <taxon>Spermatophyta</taxon>
        <taxon>Magnoliopsida</taxon>
        <taxon>eudicotyledons</taxon>
        <taxon>Gunneridae</taxon>
        <taxon>Pentapetalae</taxon>
        <taxon>asterids</taxon>
        <taxon>lamiids</taxon>
        <taxon>Solanales</taxon>
        <taxon>Convolvulaceae</taxon>
        <taxon>Cuscuteae</taxon>
        <taxon>Cuscuta</taxon>
        <taxon>Cuscuta subgen. Cuscuta</taxon>
    </lineage>
</organism>
<proteinExistence type="predicted"/>
<dbReference type="InterPro" id="IPR025836">
    <property type="entry name" value="Zn_knuckle_CX2CX4HX4C"/>
</dbReference>
<dbReference type="EMBL" id="CAMAPE010000038">
    <property type="protein sequence ID" value="CAH9100443.1"/>
    <property type="molecule type" value="Genomic_DNA"/>
</dbReference>
<dbReference type="PANTHER" id="PTHR31286:SF183">
    <property type="entry name" value="CCHC-TYPE DOMAIN-CONTAINING PROTEIN"/>
    <property type="match status" value="1"/>
</dbReference>